<evidence type="ECO:0000259" key="1">
    <source>
        <dbReference type="Pfam" id="PF26490"/>
    </source>
</evidence>
<evidence type="ECO:0000313" key="2">
    <source>
        <dbReference type="EMBL" id="MFC6906544.1"/>
    </source>
</evidence>
<organism evidence="2 3">
    <name type="scientific">Halalkalicoccus tibetensis</name>
    <dbReference type="NCBI Taxonomy" id="175632"/>
    <lineage>
        <taxon>Archaea</taxon>
        <taxon>Methanobacteriati</taxon>
        <taxon>Methanobacteriota</taxon>
        <taxon>Stenosarchaea group</taxon>
        <taxon>Halobacteria</taxon>
        <taxon>Halobacteriales</taxon>
        <taxon>Halococcaceae</taxon>
        <taxon>Halalkalicoccus</taxon>
    </lineage>
</organism>
<dbReference type="InterPro" id="IPR058473">
    <property type="entry name" value="DUF8159"/>
</dbReference>
<evidence type="ECO:0000313" key="3">
    <source>
        <dbReference type="Proteomes" id="UP001596312"/>
    </source>
</evidence>
<accession>A0ABD5V666</accession>
<dbReference type="EMBL" id="JBHSXQ010000004">
    <property type="protein sequence ID" value="MFC6906544.1"/>
    <property type="molecule type" value="Genomic_DNA"/>
</dbReference>
<keyword evidence="3" id="KW-1185">Reference proteome</keyword>
<dbReference type="Pfam" id="PF26490">
    <property type="entry name" value="DUF8159"/>
    <property type="match status" value="1"/>
</dbReference>
<gene>
    <name evidence="2" type="ORF">ACFQGH_15210</name>
</gene>
<sequence>MTAADRSLPDGTRHSHPFSRRRLLALSSVALAGVAGCTDDGGAEDDRACATDGRGCDAETAAATLDALVEDGTDLRIEVAVDGTLLTADELGATHTTTAPNVREDPGGGEIMEELLEVADRYRRVVDEGFEVGDLSAQVIDSFSSPEEFASYRVEHEWAERRAEGEWDDQEFDTAVLETVDFSW</sequence>
<protein>
    <recommendedName>
        <fullName evidence="1">DUF8159 domain-containing protein</fullName>
    </recommendedName>
</protein>
<dbReference type="Proteomes" id="UP001596312">
    <property type="component" value="Unassembled WGS sequence"/>
</dbReference>
<reference evidence="2 3" key="1">
    <citation type="journal article" date="2019" name="Int. J. Syst. Evol. Microbiol.">
        <title>The Global Catalogue of Microorganisms (GCM) 10K type strain sequencing project: providing services to taxonomists for standard genome sequencing and annotation.</title>
        <authorList>
            <consortium name="The Broad Institute Genomics Platform"/>
            <consortium name="The Broad Institute Genome Sequencing Center for Infectious Disease"/>
            <person name="Wu L."/>
            <person name="Ma J."/>
        </authorList>
    </citation>
    <scope>NUCLEOTIDE SEQUENCE [LARGE SCALE GENOMIC DNA]</scope>
    <source>
        <strain evidence="2 3">CGMCC 1.3240</strain>
    </source>
</reference>
<dbReference type="RefSeq" id="WP_340605116.1">
    <property type="nucleotide sequence ID" value="NZ_JBBMXV010000004.1"/>
</dbReference>
<dbReference type="AlphaFoldDB" id="A0ABD5V666"/>
<proteinExistence type="predicted"/>
<feature type="domain" description="DUF8159" evidence="1">
    <location>
        <begin position="89"/>
        <end position="181"/>
    </location>
</feature>
<name>A0ABD5V666_9EURY</name>
<comment type="caution">
    <text evidence="2">The sequence shown here is derived from an EMBL/GenBank/DDBJ whole genome shotgun (WGS) entry which is preliminary data.</text>
</comment>